<keyword evidence="3" id="KW-0813">Transport</keyword>
<dbReference type="FunFam" id="1.20.1420.30:FF:000024">
    <property type="entry name" value="Calcium/proton exchanger, variant"/>
    <property type="match status" value="1"/>
</dbReference>
<evidence type="ECO:0000256" key="2">
    <source>
        <dbReference type="ARBA" id="ARBA00008170"/>
    </source>
</evidence>
<dbReference type="InterPro" id="IPR044880">
    <property type="entry name" value="NCX_ion-bd_dom_sf"/>
</dbReference>
<evidence type="ECO:0000256" key="7">
    <source>
        <dbReference type="ARBA" id="ARBA00023136"/>
    </source>
</evidence>
<evidence type="ECO:0000256" key="4">
    <source>
        <dbReference type="ARBA" id="ARBA00022692"/>
    </source>
</evidence>
<evidence type="ECO:0000313" key="11">
    <source>
        <dbReference type="EMBL" id="KAH8100085.1"/>
    </source>
</evidence>
<evidence type="ECO:0000256" key="5">
    <source>
        <dbReference type="ARBA" id="ARBA00022989"/>
    </source>
</evidence>
<dbReference type="GO" id="GO:0012505">
    <property type="term" value="C:endomembrane system"/>
    <property type="evidence" value="ECO:0007669"/>
    <property type="project" value="UniProtKB-SubCell"/>
</dbReference>
<feature type="transmembrane region" description="Helical" evidence="9">
    <location>
        <begin position="504"/>
        <end position="524"/>
    </location>
</feature>
<dbReference type="Gene3D" id="1.20.1420.30">
    <property type="entry name" value="NCX, central ion-binding region"/>
    <property type="match status" value="2"/>
</dbReference>
<feature type="region of interest" description="Disordered" evidence="8">
    <location>
        <begin position="28"/>
        <end position="54"/>
    </location>
</feature>
<dbReference type="InterPro" id="IPR004837">
    <property type="entry name" value="NaCa_Exmemb"/>
</dbReference>
<evidence type="ECO:0000256" key="8">
    <source>
        <dbReference type="SAM" id="MobiDB-lite"/>
    </source>
</evidence>
<feature type="transmembrane region" description="Helical" evidence="9">
    <location>
        <begin position="152"/>
        <end position="174"/>
    </location>
</feature>
<feature type="domain" description="Sodium/calcium exchanger membrane region" evidence="10">
    <location>
        <begin position="380"/>
        <end position="522"/>
    </location>
</feature>
<reference evidence="11" key="1">
    <citation type="journal article" date="2021" name="New Phytol.">
        <title>Evolutionary innovations through gain and loss of genes in the ectomycorrhizal Boletales.</title>
        <authorList>
            <person name="Wu G."/>
            <person name="Miyauchi S."/>
            <person name="Morin E."/>
            <person name="Kuo A."/>
            <person name="Drula E."/>
            <person name="Varga T."/>
            <person name="Kohler A."/>
            <person name="Feng B."/>
            <person name="Cao Y."/>
            <person name="Lipzen A."/>
            <person name="Daum C."/>
            <person name="Hundley H."/>
            <person name="Pangilinan J."/>
            <person name="Johnson J."/>
            <person name="Barry K."/>
            <person name="LaButti K."/>
            <person name="Ng V."/>
            <person name="Ahrendt S."/>
            <person name="Min B."/>
            <person name="Choi I.G."/>
            <person name="Park H."/>
            <person name="Plett J.M."/>
            <person name="Magnuson J."/>
            <person name="Spatafora J.W."/>
            <person name="Nagy L.G."/>
            <person name="Henrissat B."/>
            <person name="Grigoriev I.V."/>
            <person name="Yang Z.L."/>
            <person name="Xu J."/>
            <person name="Martin F.M."/>
        </authorList>
    </citation>
    <scope>NUCLEOTIDE SEQUENCE</scope>
    <source>
        <strain evidence="11">KKN 215</strain>
    </source>
</reference>
<comment type="caution">
    <text evidence="11">The sequence shown here is derived from an EMBL/GenBank/DDBJ whole genome shotgun (WGS) entry which is preliminary data.</text>
</comment>
<evidence type="ECO:0000259" key="10">
    <source>
        <dbReference type="Pfam" id="PF01699"/>
    </source>
</evidence>
<feature type="transmembrane region" description="Helical" evidence="9">
    <location>
        <begin position="186"/>
        <end position="208"/>
    </location>
</feature>
<protein>
    <submittedName>
        <fullName evidence="11">Calcium proton exchanger</fullName>
    </submittedName>
</protein>
<feature type="transmembrane region" description="Helical" evidence="9">
    <location>
        <begin position="414"/>
        <end position="435"/>
    </location>
</feature>
<dbReference type="Pfam" id="PF01699">
    <property type="entry name" value="Na_Ca_ex"/>
    <property type="match status" value="2"/>
</dbReference>
<organism evidence="11 12">
    <name type="scientific">Cristinia sonorae</name>
    <dbReference type="NCBI Taxonomy" id="1940300"/>
    <lineage>
        <taxon>Eukaryota</taxon>
        <taxon>Fungi</taxon>
        <taxon>Dikarya</taxon>
        <taxon>Basidiomycota</taxon>
        <taxon>Agaricomycotina</taxon>
        <taxon>Agaricomycetes</taxon>
        <taxon>Agaricomycetidae</taxon>
        <taxon>Agaricales</taxon>
        <taxon>Pleurotineae</taxon>
        <taxon>Stephanosporaceae</taxon>
        <taxon>Cristinia</taxon>
    </lineage>
</organism>
<gene>
    <name evidence="11" type="ORF">BXZ70DRAFT_940279</name>
</gene>
<feature type="transmembrane region" description="Helical" evidence="9">
    <location>
        <begin position="220"/>
        <end position="242"/>
    </location>
</feature>
<sequence>MSADGTATASTSHATTLTHRAIAEAHKEPNDSAPYSSPTSNHSTARASTGGTNPARSVFRAISRTLTANMQPEREIGAAPTFMQSIMAVVRHSYLNILCLFIPVSWILHFVLPENSKNDTIIFVCSFIAIIPLAKLLAFATDQLSMRVGQTLAGLLNATLGNAVELIVSIIALLKCDLQVVQSSLIGSILSNILLVLGMCFFAGGVRFSEQGFGVSPVQLNASLLTVSVIAILLPAAFHFLVDPTTTDSIENSKILSVSHASALILLFIYCLYLVFQLRSHKRLYNDEDPGVDAPKTVKYDPGEKSVGRITKYLRGSRGGIGAAPADGIFRTATGEPVAPRSESPVDDTNEATATADIESAPHPPHPAVEIPEMNLIVTLGLLVFDTVLVAVTAEFLVDSINGLVEGGGISREFVGLILLPIVGNAAEHATAVAVSVKDKLTLSLGVAVGSSIQIALFVIPFIVTLSWIIGKPLTMLFDPLESLSMFFAVLVVNYTTQDGKSNWLEGAILMLLYVILATMFWFYPGVDVSKDLLHFDLTSC</sequence>
<feature type="transmembrane region" description="Helical" evidence="9">
    <location>
        <begin position="93"/>
        <end position="109"/>
    </location>
</feature>
<feature type="transmembrane region" description="Helical" evidence="9">
    <location>
        <begin position="447"/>
        <end position="470"/>
    </location>
</feature>
<keyword evidence="12" id="KW-1185">Reference proteome</keyword>
<dbReference type="GO" id="GO:0006874">
    <property type="term" value="P:intracellular calcium ion homeostasis"/>
    <property type="evidence" value="ECO:0007669"/>
    <property type="project" value="TreeGrafter"/>
</dbReference>
<dbReference type="Proteomes" id="UP000813824">
    <property type="component" value="Unassembled WGS sequence"/>
</dbReference>
<name>A0A8K0UMQ6_9AGAR</name>
<feature type="transmembrane region" description="Helical" evidence="9">
    <location>
        <begin position="476"/>
        <end position="497"/>
    </location>
</feature>
<feature type="domain" description="Sodium/calcium exchanger membrane region" evidence="10">
    <location>
        <begin position="120"/>
        <end position="278"/>
    </location>
</feature>
<dbReference type="InterPro" id="IPR004713">
    <property type="entry name" value="CaH_exchang"/>
</dbReference>
<keyword evidence="5 9" id="KW-1133">Transmembrane helix</keyword>
<feature type="transmembrane region" description="Helical" evidence="9">
    <location>
        <begin position="121"/>
        <end position="140"/>
    </location>
</feature>
<keyword evidence="6" id="KW-0406">Ion transport</keyword>
<comment type="subcellular location">
    <subcellularLocation>
        <location evidence="1">Endomembrane system</location>
        <topology evidence="1">Multi-pass membrane protein</topology>
    </subcellularLocation>
</comment>
<evidence type="ECO:0000256" key="3">
    <source>
        <dbReference type="ARBA" id="ARBA00022448"/>
    </source>
</evidence>
<accession>A0A8K0UMQ6</accession>
<feature type="compositionally biased region" description="Polar residues" evidence="8">
    <location>
        <begin position="33"/>
        <end position="54"/>
    </location>
</feature>
<dbReference type="PANTHER" id="PTHR31503">
    <property type="entry name" value="VACUOLAR CALCIUM ION TRANSPORTER"/>
    <property type="match status" value="1"/>
</dbReference>
<dbReference type="EMBL" id="JAEVFJ010000017">
    <property type="protein sequence ID" value="KAH8100085.1"/>
    <property type="molecule type" value="Genomic_DNA"/>
</dbReference>
<evidence type="ECO:0000313" key="12">
    <source>
        <dbReference type="Proteomes" id="UP000813824"/>
    </source>
</evidence>
<dbReference type="PANTHER" id="PTHR31503:SF20">
    <property type="entry name" value="CA(2+)_H(+) EXCHANGER, PUTATIVE (EUROFUNG)-RELATED"/>
    <property type="match status" value="1"/>
</dbReference>
<dbReference type="GO" id="GO:0015369">
    <property type="term" value="F:calcium:proton antiporter activity"/>
    <property type="evidence" value="ECO:0007669"/>
    <property type="project" value="TreeGrafter"/>
</dbReference>
<evidence type="ECO:0000256" key="9">
    <source>
        <dbReference type="SAM" id="Phobius"/>
    </source>
</evidence>
<feature type="transmembrane region" description="Helical" evidence="9">
    <location>
        <begin position="254"/>
        <end position="276"/>
    </location>
</feature>
<evidence type="ECO:0000256" key="1">
    <source>
        <dbReference type="ARBA" id="ARBA00004127"/>
    </source>
</evidence>
<evidence type="ECO:0000256" key="6">
    <source>
        <dbReference type="ARBA" id="ARBA00023065"/>
    </source>
</evidence>
<keyword evidence="4 9" id="KW-0812">Transmembrane</keyword>
<keyword evidence="7 9" id="KW-0472">Membrane</keyword>
<comment type="similarity">
    <text evidence="2">Belongs to the Ca(2+):cation antiporter (CaCA) (TC 2.A.19) family.</text>
</comment>
<dbReference type="OrthoDB" id="1699231at2759"/>
<feature type="transmembrane region" description="Helical" evidence="9">
    <location>
        <begin position="376"/>
        <end position="394"/>
    </location>
</feature>
<dbReference type="AlphaFoldDB" id="A0A8K0UMQ6"/>
<dbReference type="GO" id="GO:0000329">
    <property type="term" value="C:fungal-type vacuole membrane"/>
    <property type="evidence" value="ECO:0007669"/>
    <property type="project" value="TreeGrafter"/>
</dbReference>
<proteinExistence type="inferred from homology"/>